<feature type="compositionally biased region" description="Basic and acidic residues" evidence="1">
    <location>
        <begin position="30"/>
        <end position="48"/>
    </location>
</feature>
<evidence type="ECO:0000313" key="3">
    <source>
        <dbReference type="Proteomes" id="UP001151760"/>
    </source>
</evidence>
<evidence type="ECO:0000256" key="1">
    <source>
        <dbReference type="SAM" id="MobiDB-lite"/>
    </source>
</evidence>
<feature type="region of interest" description="Disordered" evidence="1">
    <location>
        <begin position="1"/>
        <end position="62"/>
    </location>
</feature>
<proteinExistence type="predicted"/>
<organism evidence="2 3">
    <name type="scientific">Tanacetum coccineum</name>
    <dbReference type="NCBI Taxonomy" id="301880"/>
    <lineage>
        <taxon>Eukaryota</taxon>
        <taxon>Viridiplantae</taxon>
        <taxon>Streptophyta</taxon>
        <taxon>Embryophyta</taxon>
        <taxon>Tracheophyta</taxon>
        <taxon>Spermatophyta</taxon>
        <taxon>Magnoliopsida</taxon>
        <taxon>eudicotyledons</taxon>
        <taxon>Gunneridae</taxon>
        <taxon>Pentapetalae</taxon>
        <taxon>asterids</taxon>
        <taxon>campanulids</taxon>
        <taxon>Asterales</taxon>
        <taxon>Asteraceae</taxon>
        <taxon>Asteroideae</taxon>
        <taxon>Anthemideae</taxon>
        <taxon>Anthemidinae</taxon>
        <taxon>Tanacetum</taxon>
    </lineage>
</organism>
<feature type="region of interest" description="Disordered" evidence="1">
    <location>
        <begin position="91"/>
        <end position="129"/>
    </location>
</feature>
<feature type="compositionally biased region" description="Polar residues" evidence="1">
    <location>
        <begin position="49"/>
        <end position="59"/>
    </location>
</feature>
<dbReference type="EMBL" id="BQNB010013375">
    <property type="protein sequence ID" value="GJT15160.1"/>
    <property type="molecule type" value="Genomic_DNA"/>
</dbReference>
<reference evidence="2" key="1">
    <citation type="journal article" date="2022" name="Int. J. Mol. Sci.">
        <title>Draft Genome of Tanacetum Coccineum: Genomic Comparison of Closely Related Tanacetum-Family Plants.</title>
        <authorList>
            <person name="Yamashiro T."/>
            <person name="Shiraishi A."/>
            <person name="Nakayama K."/>
            <person name="Satake H."/>
        </authorList>
    </citation>
    <scope>NUCLEOTIDE SEQUENCE</scope>
</reference>
<accession>A0ABQ5BK04</accession>
<reference evidence="2" key="2">
    <citation type="submission" date="2022-01" db="EMBL/GenBank/DDBJ databases">
        <authorList>
            <person name="Yamashiro T."/>
            <person name="Shiraishi A."/>
            <person name="Satake H."/>
            <person name="Nakayama K."/>
        </authorList>
    </citation>
    <scope>NUCLEOTIDE SEQUENCE</scope>
</reference>
<keyword evidence="3" id="KW-1185">Reference proteome</keyword>
<sequence>MDAWVPKFISDSDSNSSEGGFYESDEESKFEDKDLDNVKEDSDVEKVSETSGMQENEIGNDNEHSIHREENLHSSDPFNIYELLQKKKDNIHQTKESDPTHPLGFTPELGNNNKEEGSNSVNDQRKSASGKKIFSYHNVEASTHHTTCMPITGGPILDVMDNLVKVGQTMGVFSTWMAFGGNTHDLGSFGEETNKITDLHQIHEEVLFTEHGDGVTGIMRRRRDLSSDGVRDLATASGRGRLKEDLESST</sequence>
<protein>
    <submittedName>
        <fullName evidence="2">Uncharacterized protein</fullName>
    </submittedName>
</protein>
<name>A0ABQ5BK04_9ASTR</name>
<gene>
    <name evidence="2" type="ORF">Tco_0873866</name>
</gene>
<dbReference type="Proteomes" id="UP001151760">
    <property type="component" value="Unassembled WGS sequence"/>
</dbReference>
<evidence type="ECO:0000313" key="2">
    <source>
        <dbReference type="EMBL" id="GJT15160.1"/>
    </source>
</evidence>
<comment type="caution">
    <text evidence="2">The sequence shown here is derived from an EMBL/GenBank/DDBJ whole genome shotgun (WGS) entry which is preliminary data.</text>
</comment>